<feature type="compositionally biased region" description="Low complexity" evidence="5">
    <location>
        <begin position="318"/>
        <end position="327"/>
    </location>
</feature>
<feature type="domain" description="HTTM-like" evidence="7">
    <location>
        <begin position="9"/>
        <end position="279"/>
    </location>
</feature>
<feature type="transmembrane region" description="Helical" evidence="6">
    <location>
        <begin position="250"/>
        <end position="277"/>
    </location>
</feature>
<dbReference type="InterPro" id="IPR023894">
    <property type="entry name" value="Sporulation_SdpB"/>
</dbReference>
<feature type="transmembrane region" description="Helical" evidence="6">
    <location>
        <begin position="20"/>
        <end position="39"/>
    </location>
</feature>
<evidence type="ECO:0000313" key="9">
    <source>
        <dbReference type="Proteomes" id="UP000643165"/>
    </source>
</evidence>
<dbReference type="InterPro" id="IPR052964">
    <property type="entry name" value="Sporulation_signal_mat"/>
</dbReference>
<dbReference type="NCBIfam" id="TIGR04033">
    <property type="entry name" value="export_SdpB"/>
    <property type="match status" value="1"/>
</dbReference>
<comment type="subcellular location">
    <subcellularLocation>
        <location evidence="1">Endomembrane system</location>
        <topology evidence="1">Multi-pass membrane protein</topology>
    </subcellularLocation>
</comment>
<evidence type="ECO:0000256" key="4">
    <source>
        <dbReference type="ARBA" id="ARBA00023136"/>
    </source>
</evidence>
<evidence type="ECO:0000256" key="5">
    <source>
        <dbReference type="SAM" id="MobiDB-lite"/>
    </source>
</evidence>
<dbReference type="InterPro" id="IPR011020">
    <property type="entry name" value="HTTM-like"/>
</dbReference>
<keyword evidence="3 6" id="KW-1133">Transmembrane helix</keyword>
<dbReference type="Proteomes" id="UP000643165">
    <property type="component" value="Unassembled WGS sequence"/>
</dbReference>
<evidence type="ECO:0000256" key="1">
    <source>
        <dbReference type="ARBA" id="ARBA00004127"/>
    </source>
</evidence>
<comment type="caution">
    <text evidence="8">The sequence shown here is derived from an EMBL/GenBank/DDBJ whole genome shotgun (WGS) entry which is preliminary data.</text>
</comment>
<organism evidence="8 9">
    <name type="scientific">Micromonospora lutea</name>
    <dbReference type="NCBI Taxonomy" id="419825"/>
    <lineage>
        <taxon>Bacteria</taxon>
        <taxon>Bacillati</taxon>
        <taxon>Actinomycetota</taxon>
        <taxon>Actinomycetes</taxon>
        <taxon>Micromonosporales</taxon>
        <taxon>Micromonosporaceae</taxon>
        <taxon>Micromonospora</taxon>
    </lineage>
</organism>
<evidence type="ECO:0000256" key="6">
    <source>
        <dbReference type="SAM" id="Phobius"/>
    </source>
</evidence>
<keyword evidence="2 6" id="KW-0812">Transmembrane</keyword>
<keyword evidence="4 6" id="KW-0472">Membrane</keyword>
<feature type="compositionally biased region" description="Basic and acidic residues" evidence="5">
    <location>
        <begin position="294"/>
        <end position="303"/>
    </location>
</feature>
<reference evidence="8 9" key="1">
    <citation type="submission" date="2021-01" db="EMBL/GenBank/DDBJ databases">
        <title>Whole genome shotgun sequence of Verrucosispora lutea NBRC 106530.</title>
        <authorList>
            <person name="Komaki H."/>
            <person name="Tamura T."/>
        </authorList>
    </citation>
    <scope>NUCLEOTIDE SEQUENCE [LARGE SCALE GENOMIC DNA]</scope>
    <source>
        <strain evidence="8 9">NBRC 106530</strain>
    </source>
</reference>
<dbReference type="PANTHER" id="PTHR39535">
    <property type="entry name" value="SPORULATION-DELAYING PROTEIN SDPB"/>
    <property type="match status" value="1"/>
</dbReference>
<dbReference type="PANTHER" id="PTHR39535:SF2">
    <property type="entry name" value="HTTM DOMAIN-CONTAINING PROTEIN"/>
    <property type="match status" value="1"/>
</dbReference>
<sequence length="342" mass="36791">MLTAGWPVPWGPWLGVARSLLALGTAGTLAFTSAGALFIPVPDRPESPYCDAASGLGVFCLVDKPYLDLVRWACVAVLLLVASGWQPRWTAIPHWWISFSVASSISVPDGGDHVTQVLVLLLVPVCLTDPRRWHWSPTPAPDIAAAATRVAVAVCLLVAIRIQVAGIYFQSSVAKLSHAEWADGTALYYWLNHRTFGAPGWLQPVTDWMTDVPLLLAGLTWSPLVIEFALAIAVLLPARVRLRLLPAGIVLHLGIAVTMGLWSFALAMFAAVVLLTIPFGAAWSAPADEFRAVADRLRPRRQEPQPTQQSKPVPEPSVPESTPAAEPGLVPEPQPALKSQTA</sequence>
<feature type="region of interest" description="Disordered" evidence="5">
    <location>
        <begin position="294"/>
        <end position="342"/>
    </location>
</feature>
<dbReference type="EMBL" id="BOPB01000031">
    <property type="protein sequence ID" value="GIJ24190.1"/>
    <property type="molecule type" value="Genomic_DNA"/>
</dbReference>
<evidence type="ECO:0000256" key="2">
    <source>
        <dbReference type="ARBA" id="ARBA00022692"/>
    </source>
</evidence>
<keyword evidence="9" id="KW-1185">Reference proteome</keyword>
<name>A0ABQ4J224_9ACTN</name>
<gene>
    <name evidence="8" type="primary">yitO</name>
    <name evidence="8" type="ORF">Vlu01_48140</name>
</gene>
<evidence type="ECO:0000256" key="3">
    <source>
        <dbReference type="ARBA" id="ARBA00022989"/>
    </source>
</evidence>
<feature type="transmembrane region" description="Helical" evidence="6">
    <location>
        <begin position="214"/>
        <end position="238"/>
    </location>
</feature>
<protein>
    <recommendedName>
        <fullName evidence="7">HTTM-like domain-containing protein</fullName>
    </recommendedName>
</protein>
<dbReference type="SMART" id="SM00752">
    <property type="entry name" value="HTTM"/>
    <property type="match status" value="1"/>
</dbReference>
<proteinExistence type="predicted"/>
<feature type="transmembrane region" description="Helical" evidence="6">
    <location>
        <begin position="150"/>
        <end position="169"/>
    </location>
</feature>
<evidence type="ECO:0000259" key="7">
    <source>
        <dbReference type="SMART" id="SM00752"/>
    </source>
</evidence>
<evidence type="ECO:0000313" key="8">
    <source>
        <dbReference type="EMBL" id="GIJ24190.1"/>
    </source>
</evidence>
<accession>A0ABQ4J224</accession>